<organism evidence="4 5">
    <name type="scientific">Corynebacterium aquatimens</name>
    <dbReference type="NCBI Taxonomy" id="1190508"/>
    <lineage>
        <taxon>Bacteria</taxon>
        <taxon>Bacillati</taxon>
        <taxon>Actinomycetota</taxon>
        <taxon>Actinomycetes</taxon>
        <taxon>Mycobacteriales</taxon>
        <taxon>Corynebacteriaceae</taxon>
        <taxon>Corynebacterium</taxon>
    </lineage>
</organism>
<dbReference type="AlphaFoldDB" id="A0A931DYL0"/>
<proteinExistence type="inferred from homology"/>
<dbReference type="GO" id="GO:0008270">
    <property type="term" value="F:zinc ion binding"/>
    <property type="evidence" value="ECO:0007669"/>
    <property type="project" value="InterPro"/>
</dbReference>
<evidence type="ECO:0000259" key="3">
    <source>
        <dbReference type="SMART" id="SM00507"/>
    </source>
</evidence>
<dbReference type="Pfam" id="PF02720">
    <property type="entry name" value="DUF222"/>
    <property type="match status" value="1"/>
</dbReference>
<evidence type="ECO:0000256" key="1">
    <source>
        <dbReference type="ARBA" id="ARBA00023450"/>
    </source>
</evidence>
<gene>
    <name evidence="4" type="ORF">IW254_001464</name>
</gene>
<dbReference type="InterPro" id="IPR003870">
    <property type="entry name" value="DUF222"/>
</dbReference>
<accession>A0A931DYL0</accession>
<feature type="region of interest" description="Disordered" evidence="2">
    <location>
        <begin position="122"/>
        <end position="168"/>
    </location>
</feature>
<dbReference type="Proteomes" id="UP000658613">
    <property type="component" value="Unassembled WGS sequence"/>
</dbReference>
<reference evidence="4" key="1">
    <citation type="submission" date="2020-11" db="EMBL/GenBank/DDBJ databases">
        <title>Sequencing the genomes of 1000 actinobacteria strains.</title>
        <authorList>
            <person name="Klenk H.-P."/>
        </authorList>
    </citation>
    <scope>NUCLEOTIDE SEQUENCE</scope>
    <source>
        <strain evidence="4">DSM 45632</strain>
    </source>
</reference>
<evidence type="ECO:0000313" key="4">
    <source>
        <dbReference type="EMBL" id="MBG6122495.1"/>
    </source>
</evidence>
<sequence>MRTQTDSAKAGGALTGAVDKLCDAIAEISRVFADPSPLRFTDVRNDMERLEAAVSGQKAYVDAAFAYLCERDGAGKVVGANHAVAYLRDVLGLSHAEAMGRLRRGADLFEEVPEFDVEEDSLFDDVDPDTPNAAEEAAAAAAAAEEARRRAEEERAAKKKAKERAKKVAEEKQKIINLELMKLRDGADPGRATILAEALAEAEKRSPEDLRKFVRRLVRDANKRGRRKAANKPQSDFHARNLHFGQQDADGMCSITIKAPAGEAAMLKAALDYGRGGGQKPGDPHAKDTRTMGQRHFDQLMGIVRTWSNSKSTSQNGVGTVVLGITLDDLAGADHTSRFATNTGIEVSVYDLLRLGFVGNDFVAQLDTVTGVPLSLGRTRLASVYQRIALLAMQGVCAWHGCDKPFSELDIHHILPYLDGGPTDIDNLVGLCRAHHRCNNDRRDGTGNKGYVDRDPETGRVGVVPADGGPMRFNDTVGYHDSCGHKLRKRRDQSGGNSNPPPDTESPPDSEHRDVPRQEPSTSTPSCPDPVLFPVPDTQARTA</sequence>
<dbReference type="RefSeq" id="WP_196824879.1">
    <property type="nucleotide sequence ID" value="NZ_CP046980.1"/>
</dbReference>
<evidence type="ECO:0000313" key="5">
    <source>
        <dbReference type="Proteomes" id="UP000658613"/>
    </source>
</evidence>
<name>A0A931DYL0_9CORY</name>
<dbReference type="EMBL" id="JADOUE010000001">
    <property type="protein sequence ID" value="MBG6122495.1"/>
    <property type="molecule type" value="Genomic_DNA"/>
</dbReference>
<feature type="compositionally biased region" description="Low complexity" evidence="2">
    <location>
        <begin position="133"/>
        <end position="144"/>
    </location>
</feature>
<dbReference type="Pfam" id="PF01844">
    <property type="entry name" value="HNH"/>
    <property type="match status" value="1"/>
</dbReference>
<dbReference type="SMART" id="SM00507">
    <property type="entry name" value="HNHc"/>
    <property type="match status" value="1"/>
</dbReference>
<dbReference type="InterPro" id="IPR003615">
    <property type="entry name" value="HNH_nuc"/>
</dbReference>
<dbReference type="GO" id="GO:0003676">
    <property type="term" value="F:nucleic acid binding"/>
    <property type="evidence" value="ECO:0007669"/>
    <property type="project" value="InterPro"/>
</dbReference>
<comment type="similarity">
    <text evidence="1">Belongs to the Rv1128c/1148c/1588c/1702c/1945/3466 family.</text>
</comment>
<dbReference type="GO" id="GO:0004519">
    <property type="term" value="F:endonuclease activity"/>
    <property type="evidence" value="ECO:0007669"/>
    <property type="project" value="InterPro"/>
</dbReference>
<feature type="compositionally biased region" description="Basic and acidic residues" evidence="2">
    <location>
        <begin position="145"/>
        <end position="156"/>
    </location>
</feature>
<protein>
    <recommendedName>
        <fullName evidence="3">HNH nuclease domain-containing protein</fullName>
    </recommendedName>
</protein>
<dbReference type="CDD" id="cd00085">
    <property type="entry name" value="HNHc"/>
    <property type="match status" value="1"/>
</dbReference>
<feature type="region of interest" description="Disordered" evidence="2">
    <location>
        <begin position="439"/>
        <end position="543"/>
    </location>
</feature>
<dbReference type="Gene3D" id="1.10.30.50">
    <property type="match status" value="1"/>
</dbReference>
<evidence type="ECO:0000256" key="2">
    <source>
        <dbReference type="SAM" id="MobiDB-lite"/>
    </source>
</evidence>
<comment type="caution">
    <text evidence="4">The sequence shown here is derived from an EMBL/GenBank/DDBJ whole genome shotgun (WGS) entry which is preliminary data.</text>
</comment>
<dbReference type="InterPro" id="IPR002711">
    <property type="entry name" value="HNH"/>
</dbReference>
<feature type="domain" description="HNH nuclease" evidence="3">
    <location>
        <begin position="385"/>
        <end position="437"/>
    </location>
</feature>
<keyword evidence="5" id="KW-1185">Reference proteome</keyword>
<feature type="compositionally biased region" description="Basic and acidic residues" evidence="2">
    <location>
        <begin position="439"/>
        <end position="458"/>
    </location>
</feature>